<dbReference type="AlphaFoldDB" id="A0A6J4IZ13"/>
<sequence>EHPSRRGRPVAAFQADRRGPRRLDRHRPRDGARTHRRRRYGPARAVPTSRRARREPGACRSAVAGRDREGPGRVRAVAGGSRSGGAGPGGVPRRGPQRREAGRALATLSVRRHGAQRRTPRRAPL</sequence>
<protein>
    <submittedName>
        <fullName evidence="2">Uncharacterized protein</fullName>
    </submittedName>
</protein>
<evidence type="ECO:0000256" key="1">
    <source>
        <dbReference type="SAM" id="MobiDB-lite"/>
    </source>
</evidence>
<feature type="non-terminal residue" evidence="2">
    <location>
        <position position="125"/>
    </location>
</feature>
<organism evidence="2">
    <name type="scientific">uncultured Actinomycetospora sp</name>
    <dbReference type="NCBI Taxonomy" id="1135996"/>
    <lineage>
        <taxon>Bacteria</taxon>
        <taxon>Bacillati</taxon>
        <taxon>Actinomycetota</taxon>
        <taxon>Actinomycetes</taxon>
        <taxon>Pseudonocardiales</taxon>
        <taxon>Pseudonocardiaceae</taxon>
        <taxon>Actinomycetospora</taxon>
        <taxon>environmental samples</taxon>
    </lineage>
</organism>
<gene>
    <name evidence="2" type="ORF">AVDCRST_MAG54-2564</name>
</gene>
<feature type="compositionally biased region" description="Basic residues" evidence="1">
    <location>
        <begin position="110"/>
        <end position="125"/>
    </location>
</feature>
<feature type="region of interest" description="Disordered" evidence="1">
    <location>
        <begin position="1"/>
        <end position="125"/>
    </location>
</feature>
<accession>A0A6J4IZ13</accession>
<feature type="compositionally biased region" description="Gly residues" evidence="1">
    <location>
        <begin position="81"/>
        <end position="92"/>
    </location>
</feature>
<name>A0A6J4IZ13_9PSEU</name>
<evidence type="ECO:0000313" key="2">
    <source>
        <dbReference type="EMBL" id="CAA9262756.1"/>
    </source>
</evidence>
<dbReference type="EMBL" id="CADCTH010000329">
    <property type="protein sequence ID" value="CAA9262756.1"/>
    <property type="molecule type" value="Genomic_DNA"/>
</dbReference>
<proteinExistence type="predicted"/>
<feature type="compositionally biased region" description="Basic and acidic residues" evidence="1">
    <location>
        <begin position="15"/>
        <end position="33"/>
    </location>
</feature>
<feature type="non-terminal residue" evidence="2">
    <location>
        <position position="1"/>
    </location>
</feature>
<reference evidence="2" key="1">
    <citation type="submission" date="2020-02" db="EMBL/GenBank/DDBJ databases">
        <authorList>
            <person name="Meier V. D."/>
        </authorList>
    </citation>
    <scope>NUCLEOTIDE SEQUENCE</scope>
    <source>
        <strain evidence="2">AVDCRST_MAG54</strain>
    </source>
</reference>